<dbReference type="STRING" id="78410.A0A0P7B5R2"/>
<gene>
    <name evidence="2" type="ORF">AK830_g12300</name>
</gene>
<feature type="compositionally biased region" description="Basic and acidic residues" evidence="1">
    <location>
        <begin position="21"/>
        <end position="35"/>
    </location>
</feature>
<feature type="compositionally biased region" description="Acidic residues" evidence="1">
    <location>
        <begin position="324"/>
        <end position="333"/>
    </location>
</feature>
<reference evidence="2 3" key="1">
    <citation type="submission" date="2015-09" db="EMBL/GenBank/DDBJ databases">
        <title>Draft genome of a European isolate of the apple canker pathogen Neonectria ditissima.</title>
        <authorList>
            <person name="Gomez-Cortecero A."/>
            <person name="Harrison R.J."/>
            <person name="Armitage A.D."/>
        </authorList>
    </citation>
    <scope>NUCLEOTIDE SEQUENCE [LARGE SCALE GENOMIC DNA]</scope>
    <source>
        <strain evidence="2 3">R09/05</strain>
    </source>
</reference>
<proteinExistence type="predicted"/>
<accession>A0A0P7B5R2</accession>
<protein>
    <submittedName>
        <fullName evidence="2">Uncharacterized protein</fullName>
    </submittedName>
</protein>
<keyword evidence="3" id="KW-1185">Reference proteome</keyword>
<feature type="compositionally biased region" description="Basic and acidic residues" evidence="1">
    <location>
        <begin position="362"/>
        <end position="381"/>
    </location>
</feature>
<feature type="region of interest" description="Disordered" evidence="1">
    <location>
        <begin position="16"/>
        <end position="35"/>
    </location>
</feature>
<dbReference type="AlphaFoldDB" id="A0A0P7B5R2"/>
<evidence type="ECO:0000313" key="2">
    <source>
        <dbReference type="EMBL" id="KPM34271.1"/>
    </source>
</evidence>
<organism evidence="2 3">
    <name type="scientific">Neonectria ditissima</name>
    <dbReference type="NCBI Taxonomy" id="78410"/>
    <lineage>
        <taxon>Eukaryota</taxon>
        <taxon>Fungi</taxon>
        <taxon>Dikarya</taxon>
        <taxon>Ascomycota</taxon>
        <taxon>Pezizomycotina</taxon>
        <taxon>Sordariomycetes</taxon>
        <taxon>Hypocreomycetidae</taxon>
        <taxon>Hypocreales</taxon>
        <taxon>Nectriaceae</taxon>
        <taxon>Neonectria</taxon>
    </lineage>
</organism>
<comment type="caution">
    <text evidence="2">The sequence shown here is derived from an EMBL/GenBank/DDBJ whole genome shotgun (WGS) entry which is preliminary data.</text>
</comment>
<evidence type="ECO:0000313" key="3">
    <source>
        <dbReference type="Proteomes" id="UP000050424"/>
    </source>
</evidence>
<feature type="region of interest" description="Disordered" evidence="1">
    <location>
        <begin position="311"/>
        <end position="381"/>
    </location>
</feature>
<evidence type="ECO:0000256" key="1">
    <source>
        <dbReference type="SAM" id="MobiDB-lite"/>
    </source>
</evidence>
<dbReference type="OrthoDB" id="2156052at2759"/>
<dbReference type="Proteomes" id="UP000050424">
    <property type="component" value="Unassembled WGS sequence"/>
</dbReference>
<name>A0A0P7B5R2_9HYPO</name>
<sequence>MDDEITRLKQLLAKAESNALEEQRRREEEQRRHELEDELRPLSLIAYLEACHSLGEAIQVVTDPSLTTKGEPTSPTGRVFMRDTVENHVMTLVQTVYAGEPLRNTLGIRAPPRRKAKARGKGNLADQFCVYRTSDGQHEPALTVEDKPPHKLNVNQIVTGLESEIQLERDIINKEGEGFEFAAKWLFAAVVTQLFSIYLPLHSAGRSNKVYCTPCVPELDATDEGETNLHRTAVAQTFAFVLRAIYAEPPPLVWYDIARRDLGTWAMKFDDVLSKIPATVRKQPRWPRESLYKAAPWKNFARSPIMTRSRCRPLENGLRHGDNDKDEDEDEGNGNDTSPSPTPGRARGKKESRSNGSSSRETQQEPRPQDQKDDATRKRIQDRPYCSQGCLMGLTSRGPVDKNCPNAGDHGNRHIDQQEFRRLIRAQLAIDRGENADCVPLHLSGARGSLFKVRLSSHGYVLVAKGVEEVDERLLQHESQIYDRLRPIQGRAIPVCLGVVDLELPYYYDGGDFVHFLFLSWAGRSLVF</sequence>
<dbReference type="EMBL" id="LKCW01000366">
    <property type="protein sequence ID" value="KPM34271.1"/>
    <property type="molecule type" value="Genomic_DNA"/>
</dbReference>